<dbReference type="EMBL" id="RJKE01000001">
    <property type="protein sequence ID" value="ROO90098.1"/>
    <property type="molecule type" value="Genomic_DNA"/>
</dbReference>
<reference evidence="3 4" key="1">
    <citation type="submission" date="2018-11" db="EMBL/GenBank/DDBJ databases">
        <title>Sequencing the genomes of 1000 actinobacteria strains.</title>
        <authorList>
            <person name="Klenk H.-P."/>
        </authorList>
    </citation>
    <scope>NUCLEOTIDE SEQUENCE [LARGE SCALE GENOMIC DNA]</scope>
    <source>
        <strain evidence="3 4">DSM 44254</strain>
    </source>
</reference>
<organism evidence="3 4">
    <name type="scientific">Actinocorallia herbida</name>
    <dbReference type="NCBI Taxonomy" id="58109"/>
    <lineage>
        <taxon>Bacteria</taxon>
        <taxon>Bacillati</taxon>
        <taxon>Actinomycetota</taxon>
        <taxon>Actinomycetes</taxon>
        <taxon>Streptosporangiales</taxon>
        <taxon>Thermomonosporaceae</taxon>
        <taxon>Actinocorallia</taxon>
    </lineage>
</organism>
<name>A0A3N1DAG0_9ACTN</name>
<gene>
    <name evidence="3" type="ORF">EDD29_7814</name>
</gene>
<evidence type="ECO:0000256" key="1">
    <source>
        <dbReference type="SAM" id="Phobius"/>
    </source>
</evidence>
<evidence type="ECO:0000313" key="4">
    <source>
        <dbReference type="Proteomes" id="UP000272400"/>
    </source>
</evidence>
<protein>
    <submittedName>
        <fullName evidence="3">TadE-like protein</fullName>
    </submittedName>
</protein>
<keyword evidence="1" id="KW-1133">Transmembrane helix</keyword>
<accession>A0A3N1DAG0</accession>
<comment type="caution">
    <text evidence="3">The sequence shown here is derived from an EMBL/GenBank/DDBJ whole genome shotgun (WGS) entry which is preliminary data.</text>
</comment>
<feature type="transmembrane region" description="Helical" evidence="1">
    <location>
        <begin position="21"/>
        <end position="42"/>
    </location>
</feature>
<evidence type="ECO:0000259" key="2">
    <source>
        <dbReference type="Pfam" id="PF07811"/>
    </source>
</evidence>
<keyword evidence="1" id="KW-0812">Transmembrane</keyword>
<dbReference type="Pfam" id="PF07811">
    <property type="entry name" value="TadE"/>
    <property type="match status" value="1"/>
</dbReference>
<dbReference type="RefSeq" id="WP_246053220.1">
    <property type="nucleotide sequence ID" value="NZ_RJKE01000001.1"/>
</dbReference>
<dbReference type="AlphaFoldDB" id="A0A3N1DAG0"/>
<keyword evidence="1" id="KW-0472">Membrane</keyword>
<evidence type="ECO:0000313" key="3">
    <source>
        <dbReference type="EMBL" id="ROO90098.1"/>
    </source>
</evidence>
<dbReference type="Proteomes" id="UP000272400">
    <property type="component" value="Unassembled WGS sequence"/>
</dbReference>
<sequence length="143" mass="14751">MREGPARKRSAKGATALEWALLTPVIILVILISIQFAMVFHANHIALSAAQSGARAARVLGADGDWQGAGIAAATNSVNQLGPNVLTGVAVTPLGDGNYDRGFEVTGTAVTVVPGMTFTVTKQAVGAVECFRPDVGEAMNCED</sequence>
<keyword evidence="4" id="KW-1185">Reference proteome</keyword>
<proteinExistence type="predicted"/>
<feature type="domain" description="TadE-like" evidence="2">
    <location>
        <begin position="13"/>
        <end position="55"/>
    </location>
</feature>
<dbReference type="InterPro" id="IPR012495">
    <property type="entry name" value="TadE-like_dom"/>
</dbReference>